<evidence type="ECO:0000256" key="1">
    <source>
        <dbReference type="ARBA" id="ARBA00004496"/>
    </source>
</evidence>
<dbReference type="GO" id="GO:0003677">
    <property type="term" value="F:DNA binding"/>
    <property type="evidence" value="ECO:0007669"/>
    <property type="project" value="UniProtKB-UniRule"/>
</dbReference>
<dbReference type="InterPro" id="IPR044068">
    <property type="entry name" value="CB"/>
</dbReference>
<evidence type="ECO:0000259" key="10">
    <source>
        <dbReference type="PROSITE" id="PS51898"/>
    </source>
</evidence>
<dbReference type="InterPro" id="IPR050090">
    <property type="entry name" value="Tyrosine_recombinase_XerCD"/>
</dbReference>
<keyword evidence="5" id="KW-0229">DNA integration</keyword>
<gene>
    <name evidence="12" type="ORF">IV73_GL000717</name>
</gene>
<keyword evidence="2" id="KW-0963">Cytoplasm</keyword>
<dbReference type="GO" id="GO:0005737">
    <property type="term" value="C:cytoplasm"/>
    <property type="evidence" value="ECO:0007669"/>
    <property type="project" value="UniProtKB-SubCell"/>
</dbReference>
<comment type="subcellular location">
    <subcellularLocation>
        <location evidence="1">Cytoplasm</location>
    </subcellularLocation>
</comment>
<evidence type="ECO:0000256" key="4">
    <source>
        <dbReference type="ARBA" id="ARBA00022829"/>
    </source>
</evidence>
<dbReference type="InterPro" id="IPR013762">
    <property type="entry name" value="Integrase-like_cat_sf"/>
</dbReference>
<keyword evidence="4" id="KW-0159">Chromosome partition</keyword>
<dbReference type="PANTHER" id="PTHR30349:SF77">
    <property type="entry name" value="TYROSINE RECOMBINASE XERC"/>
    <property type="match status" value="1"/>
</dbReference>
<evidence type="ECO:0000256" key="7">
    <source>
        <dbReference type="ARBA" id="ARBA00023172"/>
    </source>
</evidence>
<feature type="domain" description="Tyr recombinase" evidence="10">
    <location>
        <begin position="156"/>
        <end position="354"/>
    </location>
</feature>
<dbReference type="InterPro" id="IPR011010">
    <property type="entry name" value="DNA_brk_join_enz"/>
</dbReference>
<evidence type="ECO:0000256" key="9">
    <source>
        <dbReference type="PROSITE-ProRule" id="PRU01248"/>
    </source>
</evidence>
<evidence type="ECO:0000256" key="6">
    <source>
        <dbReference type="ARBA" id="ARBA00023125"/>
    </source>
</evidence>
<dbReference type="NCBIfam" id="NF003462">
    <property type="entry name" value="PRK05084.1"/>
    <property type="match status" value="1"/>
</dbReference>
<keyword evidence="7" id="KW-0233">DNA recombination</keyword>
<comment type="caution">
    <text evidence="12">The sequence shown here is derived from an EMBL/GenBank/DDBJ whole genome shotgun (WGS) entry which is preliminary data.</text>
</comment>
<dbReference type="GO" id="GO:0015074">
    <property type="term" value="P:DNA integration"/>
    <property type="evidence" value="ECO:0007669"/>
    <property type="project" value="UniProtKB-KW"/>
</dbReference>
<dbReference type="OrthoDB" id="9801717at2"/>
<name>A0A0R2JCC8_9LACO</name>
<keyword evidence="3" id="KW-0132">Cell division</keyword>
<evidence type="ECO:0000313" key="13">
    <source>
        <dbReference type="Proteomes" id="UP000051655"/>
    </source>
</evidence>
<evidence type="ECO:0000256" key="3">
    <source>
        <dbReference type="ARBA" id="ARBA00022618"/>
    </source>
</evidence>
<dbReference type="EMBL" id="JQBP01000003">
    <property type="protein sequence ID" value="KRN74962.1"/>
    <property type="molecule type" value="Genomic_DNA"/>
</dbReference>
<dbReference type="STRING" id="1616.IV73_GL000717"/>
<dbReference type="SUPFAM" id="SSF56349">
    <property type="entry name" value="DNA breaking-rejoining enzymes"/>
    <property type="match status" value="1"/>
</dbReference>
<dbReference type="PROSITE" id="PS51898">
    <property type="entry name" value="TYR_RECOMBINASE"/>
    <property type="match status" value="1"/>
</dbReference>
<evidence type="ECO:0000256" key="8">
    <source>
        <dbReference type="ARBA" id="ARBA00023306"/>
    </source>
</evidence>
<keyword evidence="13" id="KW-1185">Reference proteome</keyword>
<dbReference type="InterPro" id="IPR002104">
    <property type="entry name" value="Integrase_catalytic"/>
</dbReference>
<proteinExistence type="predicted"/>
<evidence type="ECO:0000256" key="5">
    <source>
        <dbReference type="ARBA" id="ARBA00022908"/>
    </source>
</evidence>
<dbReference type="AlphaFoldDB" id="A0A0R2JCC8"/>
<accession>A0A0R2JCC8</accession>
<organism evidence="12 13">
    <name type="scientific">Weissella kandleri</name>
    <dbReference type="NCBI Taxonomy" id="1616"/>
    <lineage>
        <taxon>Bacteria</taxon>
        <taxon>Bacillati</taxon>
        <taxon>Bacillota</taxon>
        <taxon>Bacilli</taxon>
        <taxon>Lactobacillales</taxon>
        <taxon>Lactobacillaceae</taxon>
        <taxon>Weissella</taxon>
    </lineage>
</organism>
<dbReference type="GO" id="GO:0051301">
    <property type="term" value="P:cell division"/>
    <property type="evidence" value="ECO:0007669"/>
    <property type="project" value="UniProtKB-KW"/>
</dbReference>
<dbReference type="CDD" id="cd00397">
    <property type="entry name" value="DNA_BRE_C"/>
    <property type="match status" value="1"/>
</dbReference>
<dbReference type="PROSITE" id="PS51900">
    <property type="entry name" value="CB"/>
    <property type="match status" value="1"/>
</dbReference>
<keyword evidence="8" id="KW-0131">Cell cycle</keyword>
<evidence type="ECO:0000259" key="11">
    <source>
        <dbReference type="PROSITE" id="PS51900"/>
    </source>
</evidence>
<protein>
    <submittedName>
        <fullName evidence="12">Site-specific tyrosine recombinase XerS</fullName>
    </submittedName>
</protein>
<sequence length="356" mass="40989">MTTKKQFIENAQKKLLLMPPITKQFYNYRIASGAQPSTMYTTLNNLHQFFTWFCNHTPDLNVPEQSALRVSDLALINPETIQAYITSMLAPADGTKPVSKNTINTRLMSLRGFFRWLTVESTDPQNAPHSYLDNNPMLKIKFKYGQTTLNAKANAINKKIYDGDRKFNFLEWLQNDYKKTLSPQALKLYEQTEIRNCAIFSLLIASGLRVTELVNIELTDIDNDKHIIENVIRKGDHEDVVKYAAWAEPYIADWLEYRDLNFGEQANSALFVTLSRGLVYRISQSQVERMVKKYTKAFGRETTPHKLRHTFGTELYRATNSVIDVQQALGQTTDSATKIYIHADQDKRNQAIEKLE</sequence>
<dbReference type="Proteomes" id="UP000051655">
    <property type="component" value="Unassembled WGS sequence"/>
</dbReference>
<dbReference type="Pfam" id="PF00589">
    <property type="entry name" value="Phage_integrase"/>
    <property type="match status" value="1"/>
</dbReference>
<dbReference type="InterPro" id="IPR010998">
    <property type="entry name" value="Integrase_recombinase_N"/>
</dbReference>
<dbReference type="PATRIC" id="fig|1616.3.peg.737"/>
<dbReference type="GO" id="GO:0007059">
    <property type="term" value="P:chromosome segregation"/>
    <property type="evidence" value="ECO:0007669"/>
    <property type="project" value="UniProtKB-KW"/>
</dbReference>
<evidence type="ECO:0000256" key="2">
    <source>
        <dbReference type="ARBA" id="ARBA00022490"/>
    </source>
</evidence>
<reference evidence="12 13" key="1">
    <citation type="journal article" date="2015" name="Genome Announc.">
        <title>Expanding the biotechnology potential of lactobacilli through comparative genomics of 213 strains and associated genera.</title>
        <authorList>
            <person name="Sun Z."/>
            <person name="Harris H.M."/>
            <person name="McCann A."/>
            <person name="Guo C."/>
            <person name="Argimon S."/>
            <person name="Zhang W."/>
            <person name="Yang X."/>
            <person name="Jeffery I.B."/>
            <person name="Cooney J.C."/>
            <person name="Kagawa T.F."/>
            <person name="Liu W."/>
            <person name="Song Y."/>
            <person name="Salvetti E."/>
            <person name="Wrobel A."/>
            <person name="Rasinkangas P."/>
            <person name="Parkhill J."/>
            <person name="Rea M.C."/>
            <person name="O'Sullivan O."/>
            <person name="Ritari J."/>
            <person name="Douillard F.P."/>
            <person name="Paul Ross R."/>
            <person name="Yang R."/>
            <person name="Briner A.E."/>
            <person name="Felis G.E."/>
            <person name="de Vos W.M."/>
            <person name="Barrangou R."/>
            <person name="Klaenhammer T.R."/>
            <person name="Caufield P.W."/>
            <person name="Cui Y."/>
            <person name="Zhang H."/>
            <person name="O'Toole P.W."/>
        </authorList>
    </citation>
    <scope>NUCLEOTIDE SEQUENCE [LARGE SCALE GENOMIC DNA]</scope>
    <source>
        <strain evidence="12 13">DSM 20593</strain>
    </source>
</reference>
<feature type="domain" description="Core-binding (CB)" evidence="11">
    <location>
        <begin position="16"/>
        <end position="118"/>
    </location>
</feature>
<dbReference type="RefSeq" id="WP_057754896.1">
    <property type="nucleotide sequence ID" value="NZ_JQBP01000003.1"/>
</dbReference>
<dbReference type="Gene3D" id="1.10.443.10">
    <property type="entry name" value="Intergrase catalytic core"/>
    <property type="match status" value="1"/>
</dbReference>
<dbReference type="Gene3D" id="1.10.150.130">
    <property type="match status" value="1"/>
</dbReference>
<dbReference type="PANTHER" id="PTHR30349">
    <property type="entry name" value="PHAGE INTEGRASE-RELATED"/>
    <property type="match status" value="1"/>
</dbReference>
<keyword evidence="6 9" id="KW-0238">DNA-binding</keyword>
<evidence type="ECO:0000313" key="12">
    <source>
        <dbReference type="EMBL" id="KRN74962.1"/>
    </source>
</evidence>
<dbReference type="GO" id="GO:0006310">
    <property type="term" value="P:DNA recombination"/>
    <property type="evidence" value="ECO:0007669"/>
    <property type="project" value="UniProtKB-KW"/>
</dbReference>